<dbReference type="GO" id="GO:0003677">
    <property type="term" value="F:DNA binding"/>
    <property type="evidence" value="ECO:0007669"/>
    <property type="project" value="InterPro"/>
</dbReference>
<organism evidence="2 3">
    <name type="scientific">Pseudomonas fluorescens</name>
    <dbReference type="NCBI Taxonomy" id="294"/>
    <lineage>
        <taxon>Bacteria</taxon>
        <taxon>Pseudomonadati</taxon>
        <taxon>Pseudomonadota</taxon>
        <taxon>Gammaproteobacteria</taxon>
        <taxon>Pseudomonadales</taxon>
        <taxon>Pseudomonadaceae</taxon>
        <taxon>Pseudomonas</taxon>
    </lineage>
</organism>
<dbReference type="Pfam" id="PF01381">
    <property type="entry name" value="HTH_3"/>
    <property type="match status" value="1"/>
</dbReference>
<evidence type="ECO:0000313" key="3">
    <source>
        <dbReference type="Proteomes" id="UP000233564"/>
    </source>
</evidence>
<sequence>MNHVRNIREKAGITQAALRRSLGWNQSRLANYESGLRCPGLSEARLIVSALNALGARCVLDEAFPPAGVSSKSAA</sequence>
<dbReference type="RefSeq" id="WP_101220425.1">
    <property type="nucleotide sequence ID" value="NZ_KZ478002.1"/>
</dbReference>
<dbReference type="Proteomes" id="UP000233564">
    <property type="component" value="Unassembled WGS sequence"/>
</dbReference>
<dbReference type="InterPro" id="IPR001387">
    <property type="entry name" value="Cro/C1-type_HTH"/>
</dbReference>
<gene>
    <name evidence="2" type="ORF">CIB54_17235</name>
</gene>
<dbReference type="PROSITE" id="PS50943">
    <property type="entry name" value="HTH_CROC1"/>
    <property type="match status" value="1"/>
</dbReference>
<proteinExistence type="predicted"/>
<comment type="caution">
    <text evidence="2">The sequence shown here is derived from an EMBL/GenBank/DDBJ whole genome shotgun (WGS) entry which is preliminary data.</text>
</comment>
<dbReference type="SUPFAM" id="SSF47413">
    <property type="entry name" value="lambda repressor-like DNA-binding domains"/>
    <property type="match status" value="1"/>
</dbReference>
<feature type="domain" description="HTH cro/C1-type" evidence="1">
    <location>
        <begin position="4"/>
        <end position="57"/>
    </location>
</feature>
<name>A0A2N1E2X4_PSEFL</name>
<dbReference type="Gene3D" id="1.10.260.40">
    <property type="entry name" value="lambda repressor-like DNA-binding domains"/>
    <property type="match status" value="1"/>
</dbReference>
<evidence type="ECO:0000313" key="2">
    <source>
        <dbReference type="EMBL" id="PKH18830.1"/>
    </source>
</evidence>
<evidence type="ECO:0000259" key="1">
    <source>
        <dbReference type="PROSITE" id="PS50943"/>
    </source>
</evidence>
<accession>A0A2N1E2X4</accession>
<dbReference type="InterPro" id="IPR010982">
    <property type="entry name" value="Lambda_DNA-bd_dom_sf"/>
</dbReference>
<dbReference type="EMBL" id="NVXX01000024">
    <property type="protein sequence ID" value="PKH18830.1"/>
    <property type="molecule type" value="Genomic_DNA"/>
</dbReference>
<reference evidence="2 3" key="1">
    <citation type="submission" date="2017-08" db="EMBL/GenBank/DDBJ databases">
        <authorList>
            <person name="de Groot N.N."/>
        </authorList>
    </citation>
    <scope>NUCLEOTIDE SEQUENCE [LARGE SCALE GENOMIC DNA]</scope>
    <source>
        <strain evidence="2 3">PfR 37</strain>
    </source>
</reference>
<dbReference type="CDD" id="cd00093">
    <property type="entry name" value="HTH_XRE"/>
    <property type="match status" value="1"/>
</dbReference>
<protein>
    <submittedName>
        <fullName evidence="2">Transcriptional regulator</fullName>
    </submittedName>
</protein>
<dbReference type="AlphaFoldDB" id="A0A2N1E2X4"/>
<dbReference type="SMART" id="SM00530">
    <property type="entry name" value="HTH_XRE"/>
    <property type="match status" value="1"/>
</dbReference>